<sequence>MALIPMSEDTDAVNISQYLQDLISSNSELGSRLLSLLLVSSGNGKEIMDAINKGDLGSIRNLDLAVDLKMPNGGENRDIKTSNARQQLALISNGGKSQQQEQPSFQKSQGQAQEENGTDSSSDTLNNPKGEKRKKNTEASARFRIRKKQKEQERLNKLKELNIKITGLYKRIDVLLEENQHWKQKLEELNERKSREMLDRIRKRNANSPL</sequence>
<feature type="compositionally biased region" description="Polar residues" evidence="2">
    <location>
        <begin position="112"/>
        <end position="127"/>
    </location>
</feature>
<dbReference type="CDD" id="cd14705">
    <property type="entry name" value="bZIP_Zip1"/>
    <property type="match status" value="1"/>
</dbReference>
<dbReference type="GO" id="GO:0089713">
    <property type="term" value="C:Cbf1-Met4-Met28 complex"/>
    <property type="evidence" value="ECO:0007669"/>
    <property type="project" value="EnsemblFungi"/>
</dbReference>
<dbReference type="PROSITE" id="PS00036">
    <property type="entry name" value="BZIP_BASIC"/>
    <property type="match status" value="1"/>
</dbReference>
<dbReference type="EMBL" id="BDGX01000026">
    <property type="protein sequence ID" value="GAV50742.1"/>
    <property type="molecule type" value="Genomic_DNA"/>
</dbReference>
<dbReference type="InterPro" id="IPR046347">
    <property type="entry name" value="bZIP_sf"/>
</dbReference>
<feature type="coiled-coil region" evidence="1">
    <location>
        <begin position="158"/>
        <end position="199"/>
    </location>
</feature>
<dbReference type="InterPro" id="IPR004827">
    <property type="entry name" value="bZIP"/>
</dbReference>
<dbReference type="Pfam" id="PF07716">
    <property type="entry name" value="bZIP_2"/>
    <property type="match status" value="1"/>
</dbReference>
<dbReference type="OrthoDB" id="1939598at2759"/>
<proteinExistence type="predicted"/>
<dbReference type="PROSITE" id="PS50217">
    <property type="entry name" value="BZIP"/>
    <property type="match status" value="1"/>
</dbReference>
<gene>
    <name evidence="4" type="ORF">ZYGR_0Z01650</name>
</gene>
<name>A0A1Q3A4W0_ZYGRO</name>
<dbReference type="eggNOG" id="ENOG502S9W2">
    <property type="taxonomic scope" value="Eukaryota"/>
</dbReference>
<dbReference type="GO" id="GO:0061629">
    <property type="term" value="F:RNA polymerase II-specific DNA-binding transcription factor binding"/>
    <property type="evidence" value="ECO:0007669"/>
    <property type="project" value="EnsemblFungi"/>
</dbReference>
<accession>A0A1Q3A4W0</accession>
<dbReference type="GO" id="GO:0003700">
    <property type="term" value="F:DNA-binding transcription factor activity"/>
    <property type="evidence" value="ECO:0007669"/>
    <property type="project" value="InterPro"/>
</dbReference>
<dbReference type="SUPFAM" id="SSF57959">
    <property type="entry name" value="Leucine zipper domain"/>
    <property type="match status" value="1"/>
</dbReference>
<feature type="domain" description="BZIP" evidence="3">
    <location>
        <begin position="126"/>
        <end position="189"/>
    </location>
</feature>
<dbReference type="GO" id="GO:0031335">
    <property type="term" value="P:regulation of sulfur amino acid metabolic process"/>
    <property type="evidence" value="ECO:0007669"/>
    <property type="project" value="EnsemblFungi"/>
</dbReference>
<evidence type="ECO:0000313" key="5">
    <source>
        <dbReference type="Proteomes" id="UP000187013"/>
    </source>
</evidence>
<dbReference type="AlphaFoldDB" id="A0A1Q3A4W0"/>
<comment type="caution">
    <text evidence="4">The sequence shown here is derived from an EMBL/GenBank/DDBJ whole genome shotgun (WGS) entry which is preliminary data.</text>
</comment>
<evidence type="ECO:0000256" key="2">
    <source>
        <dbReference type="SAM" id="MobiDB-lite"/>
    </source>
</evidence>
<protein>
    <recommendedName>
        <fullName evidence="3">BZIP domain-containing protein</fullName>
    </recommendedName>
</protein>
<evidence type="ECO:0000256" key="1">
    <source>
        <dbReference type="SAM" id="Coils"/>
    </source>
</evidence>
<organism evidence="4 5">
    <name type="scientific">Zygosaccharomyces rouxii</name>
    <dbReference type="NCBI Taxonomy" id="4956"/>
    <lineage>
        <taxon>Eukaryota</taxon>
        <taxon>Fungi</taxon>
        <taxon>Dikarya</taxon>
        <taxon>Ascomycota</taxon>
        <taxon>Saccharomycotina</taxon>
        <taxon>Saccharomycetes</taxon>
        <taxon>Saccharomycetales</taxon>
        <taxon>Saccharomycetaceae</taxon>
        <taxon>Zygosaccharomyces</taxon>
    </lineage>
</organism>
<feature type="region of interest" description="Disordered" evidence="2">
    <location>
        <begin position="93"/>
        <end position="150"/>
    </location>
</feature>
<dbReference type="GO" id="GO:0006357">
    <property type="term" value="P:regulation of transcription by RNA polymerase II"/>
    <property type="evidence" value="ECO:0007669"/>
    <property type="project" value="EnsemblFungi"/>
</dbReference>
<dbReference type="Proteomes" id="UP000187013">
    <property type="component" value="Unassembled WGS sequence"/>
</dbReference>
<dbReference type="OMA" id="NKENEFW"/>
<keyword evidence="1" id="KW-0175">Coiled coil</keyword>
<evidence type="ECO:0000259" key="3">
    <source>
        <dbReference type="PROSITE" id="PS50217"/>
    </source>
</evidence>
<reference evidence="4 5" key="1">
    <citation type="submission" date="2016-08" db="EMBL/GenBank/DDBJ databases">
        <title>Draft genome sequence of allopolyploid Zygosaccharomyces rouxii.</title>
        <authorList>
            <person name="Watanabe J."/>
            <person name="Uehara K."/>
            <person name="Mogi Y."/>
            <person name="Tsukioka Y."/>
        </authorList>
    </citation>
    <scope>NUCLEOTIDE SEQUENCE [LARGE SCALE GENOMIC DNA]</scope>
    <source>
        <strain evidence="4 5">NBRC 110957</strain>
    </source>
</reference>
<feature type="compositionally biased region" description="Low complexity" evidence="2">
    <location>
        <begin position="97"/>
        <end position="111"/>
    </location>
</feature>
<dbReference type="Gene3D" id="1.20.5.170">
    <property type="match status" value="1"/>
</dbReference>
<evidence type="ECO:0000313" key="4">
    <source>
        <dbReference type="EMBL" id="GAV50742.1"/>
    </source>
</evidence>